<gene>
    <name evidence="1" type="ORF">LNINA_LOCUS5765</name>
</gene>
<sequence length="88" mass="9831">MSGSPLYAPYEAEYFSYTTFNTQKILSLTLARVRAFLTDRGFLSSPASDSGDSPLRELAARLICQIRPRSLHRVGILIKLIQHSDSLT</sequence>
<evidence type="ECO:0000313" key="2">
    <source>
        <dbReference type="Proteomes" id="UP001497472"/>
    </source>
</evidence>
<dbReference type="EMBL" id="CAVLEF010000007">
    <property type="protein sequence ID" value="CAK1546168.1"/>
    <property type="molecule type" value="Genomic_DNA"/>
</dbReference>
<evidence type="ECO:0008006" key="3">
    <source>
        <dbReference type="Google" id="ProtNLM"/>
    </source>
</evidence>
<reference evidence="1 2" key="1">
    <citation type="submission" date="2023-11" db="EMBL/GenBank/DDBJ databases">
        <authorList>
            <person name="Okamura Y."/>
        </authorList>
    </citation>
    <scope>NUCLEOTIDE SEQUENCE [LARGE SCALE GENOMIC DNA]</scope>
</reference>
<dbReference type="Proteomes" id="UP001497472">
    <property type="component" value="Unassembled WGS sequence"/>
</dbReference>
<keyword evidence="2" id="KW-1185">Reference proteome</keyword>
<evidence type="ECO:0000313" key="1">
    <source>
        <dbReference type="EMBL" id="CAK1546168.1"/>
    </source>
</evidence>
<comment type="caution">
    <text evidence="1">The sequence shown here is derived from an EMBL/GenBank/DDBJ whole genome shotgun (WGS) entry which is preliminary data.</text>
</comment>
<dbReference type="AlphaFoldDB" id="A0AAV1JDQ8"/>
<accession>A0AAV1JDQ8</accession>
<name>A0AAV1JDQ8_9NEOP</name>
<organism evidence="1 2">
    <name type="scientific">Leptosia nina</name>
    <dbReference type="NCBI Taxonomy" id="320188"/>
    <lineage>
        <taxon>Eukaryota</taxon>
        <taxon>Metazoa</taxon>
        <taxon>Ecdysozoa</taxon>
        <taxon>Arthropoda</taxon>
        <taxon>Hexapoda</taxon>
        <taxon>Insecta</taxon>
        <taxon>Pterygota</taxon>
        <taxon>Neoptera</taxon>
        <taxon>Endopterygota</taxon>
        <taxon>Lepidoptera</taxon>
        <taxon>Glossata</taxon>
        <taxon>Ditrysia</taxon>
        <taxon>Papilionoidea</taxon>
        <taxon>Pieridae</taxon>
        <taxon>Pierinae</taxon>
        <taxon>Leptosia</taxon>
    </lineage>
</organism>
<protein>
    <recommendedName>
        <fullName evidence="3">Maturase K</fullName>
    </recommendedName>
</protein>
<proteinExistence type="predicted"/>